<dbReference type="NCBIfam" id="TIGR00254">
    <property type="entry name" value="GGDEF"/>
    <property type="match status" value="1"/>
</dbReference>
<reference evidence="7 8" key="1">
    <citation type="submission" date="2019-11" db="EMBL/GenBank/DDBJ databases">
        <authorList>
            <person name="Khan S.A."/>
            <person name="Jeon C.O."/>
            <person name="Chun B.H."/>
        </authorList>
    </citation>
    <scope>NUCLEOTIDE SEQUENCE [LARGE SCALE GENOMIC DNA]</scope>
    <source>
        <strain evidence="7 8">IMCC 1097</strain>
    </source>
</reference>
<dbReference type="InterPro" id="IPR011006">
    <property type="entry name" value="CheY-like_superfamily"/>
</dbReference>
<dbReference type="SUPFAM" id="SSF55073">
    <property type="entry name" value="Nucleotide cyclase"/>
    <property type="match status" value="1"/>
</dbReference>
<dbReference type="InterPro" id="IPR043128">
    <property type="entry name" value="Rev_trsase/Diguanyl_cyclase"/>
</dbReference>
<dbReference type="InterPro" id="IPR001789">
    <property type="entry name" value="Sig_transdc_resp-reg_receiver"/>
</dbReference>
<evidence type="ECO:0000256" key="1">
    <source>
        <dbReference type="ARBA" id="ARBA00001946"/>
    </source>
</evidence>
<dbReference type="GO" id="GO:0000160">
    <property type="term" value="P:phosphorelay signal transduction system"/>
    <property type="evidence" value="ECO:0007669"/>
    <property type="project" value="InterPro"/>
</dbReference>
<dbReference type="SUPFAM" id="SSF52172">
    <property type="entry name" value="CheY-like"/>
    <property type="match status" value="1"/>
</dbReference>
<evidence type="ECO:0000256" key="4">
    <source>
        <dbReference type="PROSITE-ProRule" id="PRU00169"/>
    </source>
</evidence>
<dbReference type="EC" id="2.7.7.65" evidence="2"/>
<gene>
    <name evidence="7" type="ORF">GH975_09065</name>
</gene>
<evidence type="ECO:0000259" key="5">
    <source>
        <dbReference type="PROSITE" id="PS50110"/>
    </source>
</evidence>
<dbReference type="InterPro" id="IPR050469">
    <property type="entry name" value="Diguanylate_Cyclase"/>
</dbReference>
<dbReference type="PANTHER" id="PTHR45138:SF9">
    <property type="entry name" value="DIGUANYLATE CYCLASE DGCM-RELATED"/>
    <property type="match status" value="1"/>
</dbReference>
<comment type="cofactor">
    <cofactor evidence="1">
        <name>Mg(2+)</name>
        <dbReference type="ChEBI" id="CHEBI:18420"/>
    </cofactor>
</comment>
<dbReference type="GO" id="GO:0005886">
    <property type="term" value="C:plasma membrane"/>
    <property type="evidence" value="ECO:0007669"/>
    <property type="project" value="TreeGrafter"/>
</dbReference>
<dbReference type="EMBL" id="CP045871">
    <property type="protein sequence ID" value="QGG80710.1"/>
    <property type="molecule type" value="Genomic_DNA"/>
</dbReference>
<evidence type="ECO:0000256" key="2">
    <source>
        <dbReference type="ARBA" id="ARBA00012528"/>
    </source>
</evidence>
<evidence type="ECO:0000256" key="3">
    <source>
        <dbReference type="ARBA" id="ARBA00034247"/>
    </source>
</evidence>
<protein>
    <recommendedName>
        <fullName evidence="2">diguanylate cyclase</fullName>
        <ecNumber evidence="2">2.7.7.65</ecNumber>
    </recommendedName>
</protein>
<dbReference type="GO" id="GO:1902201">
    <property type="term" value="P:negative regulation of bacterial-type flagellum-dependent cell motility"/>
    <property type="evidence" value="ECO:0007669"/>
    <property type="project" value="TreeGrafter"/>
</dbReference>
<feature type="domain" description="GGDEF" evidence="6">
    <location>
        <begin position="169"/>
        <end position="309"/>
    </location>
</feature>
<sequence length="321" mass="35507">MQILVLDDNPDDLLQIQRVLEGHAEFTVDYLTDPYEGMARIESGDYDILVLDIHMPGLSGFDLVGRLRANERFQWIPVIFLTGSTSSDELAESLLRGGDAVLSKPVNVSPLLQQLQVFKRTIQRHRAMQAENQSLMRQAHLDPLTGLLNRRGVEYQTQQMLSDCREHARDLSVLMIDIDHFKRFNDHHGHQEGDHAIQTVAAAIRMGAERETDMLGRYGGEEFSVILPDTNPSGARTVAEAIRKNLAMLDLSTRSNPTGRVTVSVGIASDLVPAHEPYGANSMRLIGEADSALFYAKRNGRDGVQNAADDAPIPALSGQKS</sequence>
<dbReference type="FunFam" id="3.30.70.270:FF:000001">
    <property type="entry name" value="Diguanylate cyclase domain protein"/>
    <property type="match status" value="1"/>
</dbReference>
<dbReference type="Gene3D" id="3.30.70.270">
    <property type="match status" value="1"/>
</dbReference>
<evidence type="ECO:0000313" key="7">
    <source>
        <dbReference type="EMBL" id="QGG80710.1"/>
    </source>
</evidence>
<dbReference type="AlphaFoldDB" id="A0A5Q2QFU8"/>
<dbReference type="RefSeq" id="WP_153714214.1">
    <property type="nucleotide sequence ID" value="NZ_CP045871.1"/>
</dbReference>
<dbReference type="GO" id="GO:0043709">
    <property type="term" value="P:cell adhesion involved in single-species biofilm formation"/>
    <property type="evidence" value="ECO:0007669"/>
    <property type="project" value="TreeGrafter"/>
</dbReference>
<dbReference type="InterPro" id="IPR029787">
    <property type="entry name" value="Nucleotide_cyclase"/>
</dbReference>
<keyword evidence="4" id="KW-0597">Phosphoprotein</keyword>
<dbReference type="PROSITE" id="PS50887">
    <property type="entry name" value="GGDEF"/>
    <property type="match status" value="1"/>
</dbReference>
<dbReference type="PROSITE" id="PS50110">
    <property type="entry name" value="RESPONSE_REGULATORY"/>
    <property type="match status" value="1"/>
</dbReference>
<dbReference type="InterPro" id="IPR000160">
    <property type="entry name" value="GGDEF_dom"/>
</dbReference>
<evidence type="ECO:0000259" key="6">
    <source>
        <dbReference type="PROSITE" id="PS50887"/>
    </source>
</evidence>
<name>A0A5Q2QFU8_9GAMM</name>
<organism evidence="7 8">
    <name type="scientific">Litorivicinus lipolyticus</name>
    <dbReference type="NCBI Taxonomy" id="418701"/>
    <lineage>
        <taxon>Bacteria</taxon>
        <taxon>Pseudomonadati</taxon>
        <taxon>Pseudomonadota</taxon>
        <taxon>Gammaproteobacteria</taxon>
        <taxon>Oceanospirillales</taxon>
        <taxon>Litorivicinaceae</taxon>
        <taxon>Litorivicinus</taxon>
    </lineage>
</organism>
<dbReference type="CDD" id="cd01949">
    <property type="entry name" value="GGDEF"/>
    <property type="match status" value="1"/>
</dbReference>
<feature type="modified residue" description="4-aspartylphosphate" evidence="4">
    <location>
        <position position="52"/>
    </location>
</feature>
<dbReference type="GO" id="GO:0052621">
    <property type="term" value="F:diguanylate cyclase activity"/>
    <property type="evidence" value="ECO:0007669"/>
    <property type="project" value="UniProtKB-EC"/>
</dbReference>
<dbReference type="OrthoDB" id="9812260at2"/>
<proteinExistence type="predicted"/>
<evidence type="ECO:0000313" key="8">
    <source>
        <dbReference type="Proteomes" id="UP000388235"/>
    </source>
</evidence>
<dbReference type="SMART" id="SM00267">
    <property type="entry name" value="GGDEF"/>
    <property type="match status" value="1"/>
</dbReference>
<dbReference type="SMART" id="SM00448">
    <property type="entry name" value="REC"/>
    <property type="match status" value="1"/>
</dbReference>
<dbReference type="CDD" id="cd00156">
    <property type="entry name" value="REC"/>
    <property type="match status" value="1"/>
</dbReference>
<dbReference type="KEGG" id="llp:GH975_09065"/>
<dbReference type="PANTHER" id="PTHR45138">
    <property type="entry name" value="REGULATORY COMPONENTS OF SENSORY TRANSDUCTION SYSTEM"/>
    <property type="match status" value="1"/>
</dbReference>
<comment type="catalytic activity">
    <reaction evidence="3">
        <text>2 GTP = 3',3'-c-di-GMP + 2 diphosphate</text>
        <dbReference type="Rhea" id="RHEA:24898"/>
        <dbReference type="ChEBI" id="CHEBI:33019"/>
        <dbReference type="ChEBI" id="CHEBI:37565"/>
        <dbReference type="ChEBI" id="CHEBI:58805"/>
        <dbReference type="EC" id="2.7.7.65"/>
    </reaction>
</comment>
<dbReference type="Proteomes" id="UP000388235">
    <property type="component" value="Chromosome"/>
</dbReference>
<keyword evidence="8" id="KW-1185">Reference proteome</keyword>
<dbReference type="Pfam" id="PF00072">
    <property type="entry name" value="Response_reg"/>
    <property type="match status" value="1"/>
</dbReference>
<feature type="domain" description="Response regulatory" evidence="5">
    <location>
        <begin position="2"/>
        <end position="119"/>
    </location>
</feature>
<dbReference type="Gene3D" id="3.40.50.2300">
    <property type="match status" value="1"/>
</dbReference>
<dbReference type="Pfam" id="PF00990">
    <property type="entry name" value="GGDEF"/>
    <property type="match status" value="1"/>
</dbReference>
<accession>A0A5Q2QFU8</accession>